<feature type="region of interest" description="Disordered" evidence="1">
    <location>
        <begin position="943"/>
        <end position="980"/>
    </location>
</feature>
<dbReference type="InterPro" id="IPR008942">
    <property type="entry name" value="ENTH_VHS"/>
</dbReference>
<dbReference type="PROSITE" id="PS50174">
    <property type="entry name" value="G_PATCH"/>
    <property type="match status" value="1"/>
</dbReference>
<dbReference type="GO" id="GO:0048471">
    <property type="term" value="C:perinuclear region of cytoplasm"/>
    <property type="evidence" value="ECO:0007669"/>
    <property type="project" value="TreeGrafter"/>
</dbReference>
<evidence type="ECO:0000313" key="5">
    <source>
        <dbReference type="Proteomes" id="UP000515160"/>
    </source>
</evidence>
<organism evidence="5 6">
    <name type="scientific">Drosophila albomicans</name>
    <name type="common">Fruit fly</name>
    <dbReference type="NCBI Taxonomy" id="7291"/>
    <lineage>
        <taxon>Eukaryota</taxon>
        <taxon>Metazoa</taxon>
        <taxon>Ecdysozoa</taxon>
        <taxon>Arthropoda</taxon>
        <taxon>Hexapoda</taxon>
        <taxon>Insecta</taxon>
        <taxon>Pterygota</taxon>
        <taxon>Neoptera</taxon>
        <taxon>Endopterygota</taxon>
        <taxon>Diptera</taxon>
        <taxon>Brachycera</taxon>
        <taxon>Muscomorpha</taxon>
        <taxon>Ephydroidea</taxon>
        <taxon>Drosophilidae</taxon>
        <taxon>Drosophila</taxon>
    </lineage>
</organism>
<sequence>MDVQPPRDASLRNIIDKLAEFVARNGPEFEAITKQKQQNNPKFEFLYGGEFANYYQYRVAAEQQMLKQQGAGMPSGPLYMQQPPPNHAHYAPQQQQQQQQQQPQQQSSDGAMQQSQHLWPPNANATNPSNPQVTAAAANGTALTLNLTTQLEAIKMQQNTLREQIKQSDANLSAQHTALMTQKTKQIDDAMATAQTTQLEQLANEQGIVLREFDSVLQPIIESCTKDSISAGKNWILQHSTDSAKINVVLQYLLKKALVNGSTFQQKLHLIYLVNDILHHCMRKNISDLKNNLENVVIPMFCSADLIASSDQRTKLSKLLSLWESKAKFFDACVISKLQSPDSSMQEYKTNVQNTHHDIVAKYSQSTKATLDNYQKQHQIFMQHATQQIAQLEQQKLQLEKQLLVAQKPPPQQQQQQQQQVPPGTPQNKSIPALMSQRIAMPGADQEHMNTPPPPPNHDLSQPPVNNMYAGYQQQQQQQQQQQPPPQLPPQPGNHFVDARGPNFFIPDMSKPPPGFGAPPLHGQGPPQQQQQPPPPTQYPPMPGQVPGGEPIVDMGVLNAAIQAVMHLQHQQQQQQHQQQRHPDEQPPMPQQQQHQSQQMQHPQQAQQPPPPFAQLPLGSLGQPVDGGVDIGALNAAINVVLQQRPDEQQQDLDDLKHRSLESVESAMAPSQEPQVPTAPYYDLPAGLIVPLIRLEDYNYKPLDSTDIRLPAPAPQSERLTNALNAFYAAPSHDRPRDNEGWEKLGLYEYYKVKNAARKQKEEEIKNGTRTKSRSPSPIVLEKTKKSNKRCYRSKSRSRSRSRSPANRNRSRSRSKSRSIERALTPPPQRNRAAGAAGGGGSGGGSNRKARNRSPRHERDNSRENRAERNNSNSSNNNSNNSNNSSNNGAGPSANNNSRRVERDRSPTPPSFFGSSFAKPQEFIEETNKGHQMLMKMGWAGTGTGLGSKNQGIDTPISGGEVRDRKDMYKGVGNNLNDPFERFRKNKGAAFAHRMSTRDYKT</sequence>
<name>A0A6P8Y1E2_DROAB</name>
<dbReference type="Pfam" id="PF01585">
    <property type="entry name" value="G-patch"/>
    <property type="match status" value="1"/>
</dbReference>
<dbReference type="Proteomes" id="UP000515160">
    <property type="component" value="Chromosome 3"/>
</dbReference>
<feature type="region of interest" description="Disordered" evidence="1">
    <location>
        <begin position="757"/>
        <end position="920"/>
    </location>
</feature>
<dbReference type="Pfam" id="PF01805">
    <property type="entry name" value="Surp"/>
    <property type="match status" value="1"/>
</dbReference>
<feature type="compositionally biased region" description="Low complexity" evidence="1">
    <location>
        <begin position="591"/>
        <end position="607"/>
    </location>
</feature>
<feature type="compositionally biased region" description="Gly residues" evidence="1">
    <location>
        <begin position="836"/>
        <end position="846"/>
    </location>
</feature>
<reference evidence="6" key="1">
    <citation type="submission" date="2025-08" db="UniProtKB">
        <authorList>
            <consortium name="RefSeq"/>
        </authorList>
    </citation>
    <scope>IDENTIFICATION</scope>
    <source>
        <strain evidence="6">15112-1751.03</strain>
        <tissue evidence="6">Whole Adult</tissue>
    </source>
</reference>
<dbReference type="OrthoDB" id="21470at2759"/>
<dbReference type="GO" id="GO:0006874">
    <property type="term" value="P:intracellular calcium ion homeostasis"/>
    <property type="evidence" value="ECO:0007669"/>
    <property type="project" value="TreeGrafter"/>
</dbReference>
<feature type="compositionally biased region" description="Low complexity" evidence="1">
    <location>
        <begin position="870"/>
        <end position="898"/>
    </location>
</feature>
<dbReference type="Pfam" id="PF04818">
    <property type="entry name" value="CID"/>
    <property type="match status" value="1"/>
</dbReference>
<accession>A0A6P8Y1E2</accession>
<dbReference type="SUPFAM" id="SSF109905">
    <property type="entry name" value="Surp module (SWAP domain)"/>
    <property type="match status" value="1"/>
</dbReference>
<gene>
    <name evidence="6" type="primary">LOC117567190</name>
</gene>
<dbReference type="InterPro" id="IPR035967">
    <property type="entry name" value="SWAP/Surp_sf"/>
</dbReference>
<evidence type="ECO:0000259" key="4">
    <source>
        <dbReference type="PROSITE" id="PS51391"/>
    </source>
</evidence>
<dbReference type="PANTHER" id="PTHR12323:SF0">
    <property type="entry name" value="CALCIUM HOMEOSTASIS ENDOPLASMIC RETICULUM PROTEIN"/>
    <property type="match status" value="1"/>
</dbReference>
<evidence type="ECO:0000259" key="3">
    <source>
        <dbReference type="PROSITE" id="PS50174"/>
    </source>
</evidence>
<dbReference type="SMART" id="SM00443">
    <property type="entry name" value="G_patch"/>
    <property type="match status" value="1"/>
</dbReference>
<dbReference type="InterPro" id="IPR000467">
    <property type="entry name" value="G_patch_dom"/>
</dbReference>
<dbReference type="GO" id="GO:0003723">
    <property type="term" value="F:RNA binding"/>
    <property type="evidence" value="ECO:0007669"/>
    <property type="project" value="InterPro"/>
</dbReference>
<dbReference type="PROSITE" id="PS50128">
    <property type="entry name" value="SURP"/>
    <property type="match status" value="1"/>
</dbReference>
<dbReference type="SMART" id="SM00648">
    <property type="entry name" value="SWAP"/>
    <property type="match status" value="1"/>
</dbReference>
<dbReference type="InterPro" id="IPR056721">
    <property type="entry name" value="DUF7819"/>
</dbReference>
<dbReference type="GeneID" id="117567190"/>
<dbReference type="SUPFAM" id="SSF48464">
    <property type="entry name" value="ENTH/VHS domain"/>
    <property type="match status" value="1"/>
</dbReference>
<feature type="compositionally biased region" description="Pro residues" evidence="1">
    <location>
        <begin position="483"/>
        <end position="492"/>
    </location>
</feature>
<feature type="compositionally biased region" description="Low complexity" evidence="1">
    <location>
        <begin position="569"/>
        <end position="578"/>
    </location>
</feature>
<feature type="compositionally biased region" description="Low complexity" evidence="1">
    <location>
        <begin position="518"/>
        <end position="531"/>
    </location>
</feature>
<dbReference type="PANTHER" id="PTHR12323">
    <property type="entry name" value="SR-RELATED CTD ASSOCIATED FACTOR 6"/>
    <property type="match status" value="1"/>
</dbReference>
<dbReference type="AlphaFoldDB" id="A0A6P8Y1E2"/>
<dbReference type="SMART" id="SM00582">
    <property type="entry name" value="RPR"/>
    <property type="match status" value="1"/>
</dbReference>
<feature type="compositionally biased region" description="Pro residues" evidence="1">
    <location>
        <begin position="532"/>
        <end position="544"/>
    </location>
</feature>
<feature type="compositionally biased region" description="Low complexity" evidence="1">
    <location>
        <begin position="407"/>
        <end position="422"/>
    </location>
</feature>
<feature type="region of interest" description="Disordered" evidence="1">
    <location>
        <begin position="68"/>
        <end position="133"/>
    </location>
</feature>
<dbReference type="RefSeq" id="XP_034102907.1">
    <property type="nucleotide sequence ID" value="XM_034247016.2"/>
</dbReference>
<feature type="compositionally biased region" description="Basic and acidic residues" evidence="1">
    <location>
        <begin position="855"/>
        <end position="869"/>
    </location>
</feature>
<feature type="region of interest" description="Disordered" evidence="1">
    <location>
        <begin position="567"/>
        <end position="622"/>
    </location>
</feature>
<dbReference type="PROSITE" id="PS51391">
    <property type="entry name" value="CID"/>
    <property type="match status" value="1"/>
</dbReference>
<evidence type="ECO:0000259" key="2">
    <source>
        <dbReference type="PROSITE" id="PS50128"/>
    </source>
</evidence>
<feature type="compositionally biased region" description="Low complexity" evidence="1">
    <location>
        <begin position="87"/>
        <end position="133"/>
    </location>
</feature>
<feature type="domain" description="G-patch" evidence="3">
    <location>
        <begin position="926"/>
        <end position="977"/>
    </location>
</feature>
<dbReference type="InterPro" id="IPR000061">
    <property type="entry name" value="Surp"/>
</dbReference>
<dbReference type="Gene3D" id="1.25.40.90">
    <property type="match status" value="1"/>
</dbReference>
<feature type="compositionally biased region" description="Low complexity" evidence="1">
    <location>
        <begin position="473"/>
        <end position="482"/>
    </location>
</feature>
<dbReference type="GO" id="GO:0006396">
    <property type="term" value="P:RNA processing"/>
    <property type="evidence" value="ECO:0007669"/>
    <property type="project" value="InterPro"/>
</dbReference>
<keyword evidence="5" id="KW-1185">Reference proteome</keyword>
<dbReference type="Gene3D" id="1.10.10.790">
    <property type="entry name" value="Surp module"/>
    <property type="match status" value="1"/>
</dbReference>
<feature type="region of interest" description="Disordered" evidence="1">
    <location>
        <begin position="444"/>
        <end position="552"/>
    </location>
</feature>
<proteinExistence type="predicted"/>
<feature type="domain" description="SURP motif" evidence="2">
    <location>
        <begin position="14"/>
        <end position="58"/>
    </location>
</feature>
<dbReference type="InterPro" id="IPR006569">
    <property type="entry name" value="CID_dom"/>
</dbReference>
<feature type="compositionally biased region" description="Basic residues" evidence="1">
    <location>
        <begin position="786"/>
        <end position="802"/>
    </location>
</feature>
<feature type="domain" description="CID" evidence="4">
    <location>
        <begin position="205"/>
        <end position="346"/>
    </location>
</feature>
<feature type="region of interest" description="Disordered" evidence="1">
    <location>
        <begin position="407"/>
        <end position="430"/>
    </location>
</feature>
<evidence type="ECO:0000313" key="6">
    <source>
        <dbReference type="RefSeq" id="XP_034102907.1"/>
    </source>
</evidence>
<protein>
    <submittedName>
        <fullName evidence="6">Calcium homeostasis endoplasmic reticulum protein isoform X1</fullName>
    </submittedName>
</protein>
<dbReference type="Pfam" id="PF25127">
    <property type="entry name" value="DUF7819"/>
    <property type="match status" value="1"/>
</dbReference>
<evidence type="ECO:0000256" key="1">
    <source>
        <dbReference type="SAM" id="MobiDB-lite"/>
    </source>
</evidence>